<name>A0A199W0E7_ANACO</name>
<dbReference type="Proteomes" id="UP000092600">
    <property type="component" value="Unassembled WGS sequence"/>
</dbReference>
<feature type="region of interest" description="Disordered" evidence="1">
    <location>
        <begin position="165"/>
        <end position="204"/>
    </location>
</feature>
<gene>
    <name evidence="2" type="ORF">ACMD2_01567</name>
</gene>
<dbReference type="AlphaFoldDB" id="A0A199W0E7"/>
<proteinExistence type="predicted"/>
<evidence type="ECO:0000313" key="3">
    <source>
        <dbReference type="Proteomes" id="UP000092600"/>
    </source>
</evidence>
<protein>
    <submittedName>
        <fullName evidence="2">Uncharacterized protein</fullName>
    </submittedName>
</protein>
<organism evidence="2 3">
    <name type="scientific">Ananas comosus</name>
    <name type="common">Pineapple</name>
    <name type="synonym">Ananas ananas</name>
    <dbReference type="NCBI Taxonomy" id="4615"/>
    <lineage>
        <taxon>Eukaryota</taxon>
        <taxon>Viridiplantae</taxon>
        <taxon>Streptophyta</taxon>
        <taxon>Embryophyta</taxon>
        <taxon>Tracheophyta</taxon>
        <taxon>Spermatophyta</taxon>
        <taxon>Magnoliopsida</taxon>
        <taxon>Liliopsida</taxon>
        <taxon>Poales</taxon>
        <taxon>Bromeliaceae</taxon>
        <taxon>Bromelioideae</taxon>
        <taxon>Ananas</taxon>
    </lineage>
</organism>
<reference evidence="2 3" key="1">
    <citation type="journal article" date="2016" name="DNA Res.">
        <title>The draft genome of MD-2 pineapple using hybrid error correction of long reads.</title>
        <authorList>
            <person name="Redwan R.M."/>
            <person name="Saidin A."/>
            <person name="Kumar S.V."/>
        </authorList>
    </citation>
    <scope>NUCLEOTIDE SEQUENCE [LARGE SCALE GENOMIC DNA]</scope>
    <source>
        <strain evidence="3">cv. MD2</strain>
        <tissue evidence="2">Leaf</tissue>
    </source>
</reference>
<evidence type="ECO:0000313" key="2">
    <source>
        <dbReference type="EMBL" id="OAY82713.1"/>
    </source>
</evidence>
<evidence type="ECO:0000256" key="1">
    <source>
        <dbReference type="SAM" id="MobiDB-lite"/>
    </source>
</evidence>
<dbReference type="EMBL" id="LSRQ01000444">
    <property type="protein sequence ID" value="OAY82713.1"/>
    <property type="molecule type" value="Genomic_DNA"/>
</dbReference>
<sequence>MAQRLALLPLHQFLHRRRDLLPADDAVGLSGPRPDGDSDRLGEQHGIQALLGVERVRDHRHTVHGALQRRIPAAVREEAAGRGVGQHTDLRRPRRHHAAQVLCPFQEALRKQIIRFSKNSLVPVVKKAAFFSLSLGRLTTQRKRWPLASSPSAISCICSVDREPPLPKDTNKTESAGCRSSHSRHPDSSVSSEPDRTIGPTRWTGGLPASTCSSSLMAFSTSGSISSKLFTRIPAASLYLQNNSLLR</sequence>
<accession>A0A199W0E7</accession>
<comment type="caution">
    <text evidence="2">The sequence shown here is derived from an EMBL/GenBank/DDBJ whole genome shotgun (WGS) entry which is preliminary data.</text>
</comment>